<keyword evidence="4" id="KW-1185">Reference proteome</keyword>
<feature type="region of interest" description="Disordered" evidence="1">
    <location>
        <begin position="126"/>
        <end position="147"/>
    </location>
</feature>
<dbReference type="AlphaFoldDB" id="A0A5J4Z437"/>
<feature type="compositionally biased region" description="Low complexity" evidence="1">
    <location>
        <begin position="126"/>
        <end position="139"/>
    </location>
</feature>
<comment type="caution">
    <text evidence="3">The sequence shown here is derived from an EMBL/GenBank/DDBJ whole genome shotgun (WGS) entry which is preliminary data.</text>
</comment>
<evidence type="ECO:0000313" key="4">
    <source>
        <dbReference type="Proteomes" id="UP000324585"/>
    </source>
</evidence>
<name>A0A5J4Z437_PORPP</name>
<dbReference type="EMBL" id="VRMN01000001">
    <property type="protein sequence ID" value="KAA8498040.1"/>
    <property type="molecule type" value="Genomic_DNA"/>
</dbReference>
<proteinExistence type="predicted"/>
<dbReference type="Gene3D" id="3.60.10.10">
    <property type="entry name" value="Endonuclease/exonuclease/phosphatase"/>
    <property type="match status" value="1"/>
</dbReference>
<protein>
    <recommendedName>
        <fullName evidence="2">Endonuclease/exonuclease/phosphatase domain-containing protein</fullName>
    </recommendedName>
</protein>
<organism evidence="3 4">
    <name type="scientific">Porphyridium purpureum</name>
    <name type="common">Red alga</name>
    <name type="synonym">Porphyridium cruentum</name>
    <dbReference type="NCBI Taxonomy" id="35688"/>
    <lineage>
        <taxon>Eukaryota</taxon>
        <taxon>Rhodophyta</taxon>
        <taxon>Bangiophyceae</taxon>
        <taxon>Porphyridiales</taxon>
        <taxon>Porphyridiaceae</taxon>
        <taxon>Porphyridium</taxon>
    </lineage>
</organism>
<dbReference type="PANTHER" id="PTHR12121:SF36">
    <property type="entry name" value="ENDONUCLEASE_EXONUCLEASE_PHOSPHATASE DOMAIN-CONTAINING PROTEIN"/>
    <property type="match status" value="1"/>
</dbReference>
<dbReference type="InterPro" id="IPR005135">
    <property type="entry name" value="Endo/exonuclease/phosphatase"/>
</dbReference>
<evidence type="ECO:0000313" key="3">
    <source>
        <dbReference type="EMBL" id="KAA8498040.1"/>
    </source>
</evidence>
<dbReference type="InterPro" id="IPR036691">
    <property type="entry name" value="Endo/exonu/phosph_ase_sf"/>
</dbReference>
<accession>A0A5J4Z437</accession>
<dbReference type="OrthoDB" id="276515at2759"/>
<dbReference type="InterPro" id="IPR050410">
    <property type="entry name" value="CCR4/nocturin_mRNA_transcr"/>
</dbReference>
<gene>
    <name evidence="3" type="ORF">FVE85_5625</name>
</gene>
<dbReference type="GO" id="GO:0000175">
    <property type="term" value="F:3'-5'-RNA exonuclease activity"/>
    <property type="evidence" value="ECO:0007669"/>
    <property type="project" value="TreeGrafter"/>
</dbReference>
<evidence type="ECO:0000259" key="2">
    <source>
        <dbReference type="Pfam" id="PF03372"/>
    </source>
</evidence>
<dbReference type="SUPFAM" id="SSF56219">
    <property type="entry name" value="DNase I-like"/>
    <property type="match status" value="1"/>
</dbReference>
<dbReference type="Proteomes" id="UP000324585">
    <property type="component" value="Unassembled WGS sequence"/>
</dbReference>
<evidence type="ECO:0000256" key="1">
    <source>
        <dbReference type="SAM" id="MobiDB-lite"/>
    </source>
</evidence>
<dbReference type="PANTHER" id="PTHR12121">
    <property type="entry name" value="CARBON CATABOLITE REPRESSOR PROTEIN 4"/>
    <property type="match status" value="1"/>
</dbReference>
<dbReference type="Pfam" id="PF03372">
    <property type="entry name" value="Exo_endo_phos"/>
    <property type="match status" value="1"/>
</dbReference>
<feature type="domain" description="Endonuclease/exonuclease/phosphatase" evidence="2">
    <location>
        <begin position="243"/>
        <end position="667"/>
    </location>
</feature>
<dbReference type="Gene3D" id="4.10.60.20">
    <property type="match status" value="1"/>
</dbReference>
<sequence>MLAYRWLCSLLSSTRHVHRRDCTQALRSYSRAPLSLAASFSICATSVLSPRGPNEAATGTFFASIDAAARRAVTTTPPCLPANASSRCHASLVPRINWPRRDSGSNHATAAFRSLALYPCSSARRSSTRANSSRGSSTRMPTSTTSGISMSSVAVTAARARAFHPLFAPLGPGAFIRRAVAPAGRAGAAIAATAGRRKIRAGTSRSAPLPWSRICRNKTSRIGASAETQAMAAGKQDVTLKVCSWNVLLPNGQAGATDNPAWFVNKYYGSRTPREIRTWEHRHELIRKRIHELDADIYALQEVAAATFEADFAFLASAGYEHVLHNKHRFRPATFWRRDQFELCGARCKDRTLLVLLRHRISNAYLFVANCHLTGGSGVENAQTRLRQIADVVGQAEKEARKMIAQLHKVPQTLKKHERSQLDMTQYELALEEFALCCMGDFNASGNTAVRHFLREACVTPEFQEPFQEGSLTSKEKHHAFGPLTDIYEDWFGVQPTYVAPDLKSVYIDAESQGPSALFGRCVRHIFEKYTGGGDRMTSDQLLAFVRFVNDGNMRGGILRAYNALVATRPGRESDKFIDTTISADDLIELCFSEVVAGMLWSLRYDFEMCGAPDIVRPDVFAENLDHIFVSSHLQPISCSDTLSQTERAAIFERGEFVPNEWHPSDHFPISGVLCWVRGARPGKVEYVPTSL</sequence>
<reference evidence="4" key="1">
    <citation type="journal article" date="2019" name="Nat. Commun.">
        <title>Expansion of phycobilisome linker gene families in mesophilic red algae.</title>
        <authorList>
            <person name="Lee J."/>
            <person name="Kim D."/>
            <person name="Bhattacharya D."/>
            <person name="Yoon H.S."/>
        </authorList>
    </citation>
    <scope>NUCLEOTIDE SEQUENCE [LARGE SCALE GENOMIC DNA]</scope>
    <source>
        <strain evidence="4">CCMP 1328</strain>
    </source>
</reference>